<dbReference type="CDD" id="cd21177">
    <property type="entry name" value="LPMO_AA10"/>
    <property type="match status" value="1"/>
</dbReference>
<sequence length="540" mass="59335">MLISKVNNMKPRLKYPEWKASGFLLSGMMISFFSLWLPVKQAEAHGAVGYPIARQYQCFVEGGFWGNPANIRSADCRQAILNGGANPQWPFQQWNELSANPTNPGDFETVKRAVPDGLLCAGGDPRKRGLDDTPTTLWRKTKITPDNGYFQLRWDNTQAHNPSRMYIYITKPGYNPTQPLHWDDLEKIYDQQSPAPVPANNTGHVAGTVGTFYLLNVKIPEGRTGDAIIYSWWQREDAGNEGFFNCSDVTIEPEQGVSFPWKDGGRYYTPDLRPAPGDSVQFRVMGGNTQGLEAVNVRLPITSHNQASNVWTNELANVLNAQYASLVRVGVRNGNQIGYLATDFAANKIWLLKGYSSALDIIPGSPAPDPTPEAAPIARITAPASVQASTMASFSASQSTGQHISYKWAFRHFVPASSIGESVSVKAEDSTTELIGSVSLTVTDSHGRQATSEKTVRIIPQPSPGQYPQWSRADVSSYHAGTIVTGLDGHAWVCKPFPYSQWCSQSVPTSWTDQNWAYAPGSHAANALAEENRAWTALLH</sequence>
<feature type="domain" description="N-acetylglucosamine binding protein A" evidence="6">
    <location>
        <begin position="261"/>
        <end position="356"/>
    </location>
</feature>
<dbReference type="EMBL" id="CP013970">
    <property type="protein sequence ID" value="AXF74960.1"/>
    <property type="molecule type" value="Genomic_DNA"/>
</dbReference>
<keyword evidence="4" id="KW-1133">Transmembrane helix</keyword>
<dbReference type="GO" id="GO:0008061">
    <property type="term" value="F:chitin binding"/>
    <property type="evidence" value="ECO:0007669"/>
    <property type="project" value="UniProtKB-KW"/>
</dbReference>
<dbReference type="Gene3D" id="2.70.50.50">
    <property type="entry name" value="chitin-binding protein cbp21"/>
    <property type="match status" value="1"/>
</dbReference>
<name>A0A345CNE3_9GAMM</name>
<evidence type="ECO:0000256" key="3">
    <source>
        <dbReference type="ARBA" id="ARBA00022729"/>
    </source>
</evidence>
<evidence type="ECO:0000256" key="1">
    <source>
        <dbReference type="ARBA" id="ARBA00022525"/>
    </source>
</evidence>
<protein>
    <submittedName>
        <fullName evidence="7">Chitin-binding protein</fullName>
    </submittedName>
</protein>
<proteinExistence type="predicted"/>
<dbReference type="Proteomes" id="UP000264980">
    <property type="component" value="Chromosome"/>
</dbReference>
<keyword evidence="1" id="KW-0964">Secreted</keyword>
<gene>
    <name evidence="7" type="ORF">AV903_00725</name>
</gene>
<feature type="domain" description="Chitin-binding type-4" evidence="5">
    <location>
        <begin position="45"/>
        <end position="249"/>
    </location>
</feature>
<keyword evidence="4" id="KW-0812">Transmembrane</keyword>
<dbReference type="InterPro" id="IPR014756">
    <property type="entry name" value="Ig_E-set"/>
</dbReference>
<dbReference type="Pfam" id="PF18416">
    <property type="entry name" value="GbpA_2"/>
    <property type="match status" value="1"/>
</dbReference>
<dbReference type="Gene3D" id="3.30.70.2150">
    <property type="match status" value="1"/>
</dbReference>
<evidence type="ECO:0000259" key="6">
    <source>
        <dbReference type="Pfam" id="PF18416"/>
    </source>
</evidence>
<dbReference type="Pfam" id="PF03067">
    <property type="entry name" value="LPMO_10"/>
    <property type="match status" value="1"/>
</dbReference>
<dbReference type="AlphaFoldDB" id="A0A345CNE3"/>
<dbReference type="SUPFAM" id="SSF81296">
    <property type="entry name" value="E set domains"/>
    <property type="match status" value="1"/>
</dbReference>
<evidence type="ECO:0000259" key="5">
    <source>
        <dbReference type="Pfam" id="PF03067"/>
    </source>
</evidence>
<keyword evidence="4" id="KW-0472">Membrane</keyword>
<evidence type="ECO:0000313" key="8">
    <source>
        <dbReference type="Proteomes" id="UP000264980"/>
    </source>
</evidence>
<evidence type="ECO:0000256" key="4">
    <source>
        <dbReference type="SAM" id="Phobius"/>
    </source>
</evidence>
<keyword evidence="2" id="KW-0147">Chitin-binding</keyword>
<feature type="transmembrane region" description="Helical" evidence="4">
    <location>
        <begin position="20"/>
        <end position="39"/>
    </location>
</feature>
<dbReference type="InterPro" id="IPR004302">
    <property type="entry name" value="Cellulose/chitin-bd_N"/>
</dbReference>
<evidence type="ECO:0000313" key="7">
    <source>
        <dbReference type="EMBL" id="AXF74960.1"/>
    </source>
</evidence>
<dbReference type="InterPro" id="IPR013783">
    <property type="entry name" value="Ig-like_fold"/>
</dbReference>
<dbReference type="PANTHER" id="PTHR34823">
    <property type="entry name" value="GLCNAC-BINDING PROTEIN A"/>
    <property type="match status" value="1"/>
</dbReference>
<reference evidence="7 8" key="1">
    <citation type="submission" date="2016-01" db="EMBL/GenBank/DDBJ databases">
        <authorList>
            <person name="Oliw E.H."/>
        </authorList>
    </citation>
    <scope>NUCLEOTIDE SEQUENCE [LARGE SCALE GENOMIC DNA]</scope>
    <source>
        <strain evidence="7 8">MDcuke</strain>
    </source>
</reference>
<organism evidence="7 8">
    <name type="scientific">Erwinia tracheiphila</name>
    <dbReference type="NCBI Taxonomy" id="65700"/>
    <lineage>
        <taxon>Bacteria</taxon>
        <taxon>Pseudomonadati</taxon>
        <taxon>Pseudomonadota</taxon>
        <taxon>Gammaproteobacteria</taxon>
        <taxon>Enterobacterales</taxon>
        <taxon>Erwiniaceae</taxon>
        <taxon>Erwinia</taxon>
    </lineage>
</organism>
<dbReference type="InterPro" id="IPR041029">
    <property type="entry name" value="GbpA_2"/>
</dbReference>
<accession>A0A345CNE3</accession>
<dbReference type="InterPro" id="IPR051024">
    <property type="entry name" value="GlcNAc_Chitin_IntDeg"/>
</dbReference>
<keyword evidence="3" id="KW-0732">Signal</keyword>
<evidence type="ECO:0000256" key="2">
    <source>
        <dbReference type="ARBA" id="ARBA00022669"/>
    </source>
</evidence>
<dbReference type="Gene3D" id="2.60.40.10">
    <property type="entry name" value="Immunoglobulins"/>
    <property type="match status" value="1"/>
</dbReference>
<dbReference type="PANTHER" id="PTHR34823:SF1">
    <property type="entry name" value="CHITIN-BINDING TYPE-4 DOMAIN-CONTAINING PROTEIN"/>
    <property type="match status" value="1"/>
</dbReference>